<dbReference type="eggNOG" id="ENOG502R0AV">
    <property type="taxonomic scope" value="Eukaryota"/>
</dbReference>
<evidence type="ECO:0000259" key="9">
    <source>
        <dbReference type="Pfam" id="PF10495"/>
    </source>
</evidence>
<evidence type="ECO:0000259" key="8">
    <source>
        <dbReference type="Pfam" id="PF07989"/>
    </source>
</evidence>
<feature type="region of interest" description="Disordered" evidence="7">
    <location>
        <begin position="869"/>
        <end position="894"/>
    </location>
</feature>
<dbReference type="STRING" id="402676.B6K1Y4"/>
<evidence type="ECO:0000256" key="4">
    <source>
        <dbReference type="ARBA" id="ARBA00023054"/>
    </source>
</evidence>
<evidence type="ECO:0000256" key="7">
    <source>
        <dbReference type="SAM" id="MobiDB-lite"/>
    </source>
</evidence>
<dbReference type="GO" id="GO:0005815">
    <property type="term" value="C:microtubule organizing center"/>
    <property type="evidence" value="ECO:0007669"/>
    <property type="project" value="UniProtKB-SubCell"/>
</dbReference>
<dbReference type="EMBL" id="KE651166">
    <property type="protein sequence ID" value="EEB07165.1"/>
    <property type="molecule type" value="Genomic_DNA"/>
</dbReference>
<dbReference type="JaponicusDB" id="SJAG_02246">
    <property type="gene designation" value="pcp1"/>
</dbReference>
<dbReference type="VEuPathDB" id="FungiDB:SJAG_02246"/>
<evidence type="ECO:0000313" key="12">
    <source>
        <dbReference type="Proteomes" id="UP000001744"/>
    </source>
</evidence>
<feature type="coiled-coil region" evidence="6">
    <location>
        <begin position="747"/>
        <end position="802"/>
    </location>
</feature>
<feature type="coiled-coil region" evidence="6">
    <location>
        <begin position="1050"/>
        <end position="1077"/>
    </location>
</feature>
<evidence type="ECO:0000256" key="5">
    <source>
        <dbReference type="ARBA" id="ARBA00023212"/>
    </source>
</evidence>
<feature type="compositionally biased region" description="Polar residues" evidence="7">
    <location>
        <begin position="871"/>
        <end position="883"/>
    </location>
</feature>
<dbReference type="RefSeq" id="XP_002173458.1">
    <property type="nucleotide sequence ID" value="XM_002173422.2"/>
</dbReference>
<keyword evidence="4 6" id="KW-0175">Coiled coil</keyword>
<feature type="coiled-coil region" evidence="6">
    <location>
        <begin position="185"/>
        <end position="481"/>
    </location>
</feature>
<dbReference type="Gene3D" id="1.10.287.1490">
    <property type="match status" value="1"/>
</dbReference>
<evidence type="ECO:0000313" key="10">
    <source>
        <dbReference type="EMBL" id="EEB07165.1"/>
    </source>
</evidence>
<evidence type="ECO:0000313" key="11">
    <source>
        <dbReference type="JaponicusDB" id="SJAG_02246"/>
    </source>
</evidence>
<dbReference type="HOGENOM" id="CLU_278102_0_0_1"/>
<reference evidence="10 12" key="1">
    <citation type="journal article" date="2011" name="Science">
        <title>Comparative functional genomics of the fission yeasts.</title>
        <authorList>
            <person name="Rhind N."/>
            <person name="Chen Z."/>
            <person name="Yassour M."/>
            <person name="Thompson D.A."/>
            <person name="Haas B.J."/>
            <person name="Habib N."/>
            <person name="Wapinski I."/>
            <person name="Roy S."/>
            <person name="Lin M.F."/>
            <person name="Heiman D.I."/>
            <person name="Young S.K."/>
            <person name="Furuya K."/>
            <person name="Guo Y."/>
            <person name="Pidoux A."/>
            <person name="Chen H.M."/>
            <person name="Robbertse B."/>
            <person name="Goldberg J.M."/>
            <person name="Aoki K."/>
            <person name="Bayne E.H."/>
            <person name="Berlin A.M."/>
            <person name="Desjardins C.A."/>
            <person name="Dobbs E."/>
            <person name="Dukaj L."/>
            <person name="Fan L."/>
            <person name="FitzGerald M.G."/>
            <person name="French C."/>
            <person name="Gujja S."/>
            <person name="Hansen K."/>
            <person name="Keifenheim D."/>
            <person name="Levin J.Z."/>
            <person name="Mosher R.A."/>
            <person name="Mueller C.A."/>
            <person name="Pfiffner J."/>
            <person name="Priest M."/>
            <person name="Russ C."/>
            <person name="Smialowska A."/>
            <person name="Swoboda P."/>
            <person name="Sykes S.M."/>
            <person name="Vaughn M."/>
            <person name="Vengrova S."/>
            <person name="Yoder R."/>
            <person name="Zeng Q."/>
            <person name="Allshire R."/>
            <person name="Baulcombe D."/>
            <person name="Birren B.W."/>
            <person name="Brown W."/>
            <person name="Ekwall K."/>
            <person name="Kellis M."/>
            <person name="Leatherwood J."/>
            <person name="Levin H."/>
            <person name="Margalit H."/>
            <person name="Martienssen R."/>
            <person name="Nieduszynski C.A."/>
            <person name="Spatafora J.W."/>
            <person name="Friedman N."/>
            <person name="Dalgaard J.Z."/>
            <person name="Baumann P."/>
            <person name="Niki H."/>
            <person name="Regev A."/>
            <person name="Nusbaum C."/>
        </authorList>
    </citation>
    <scope>NUCLEOTIDE SEQUENCE [LARGE SCALE GENOMIC DNA]</scope>
    <source>
        <strain evidence="12">yFS275 / FY16936</strain>
    </source>
</reference>
<dbReference type="Proteomes" id="UP000001744">
    <property type="component" value="Unassembled WGS sequence"/>
</dbReference>
<dbReference type="OMA" id="FIAVYQH"/>
<evidence type="ECO:0000256" key="1">
    <source>
        <dbReference type="ARBA" id="ARBA00004267"/>
    </source>
</evidence>
<dbReference type="Pfam" id="PF07989">
    <property type="entry name" value="Cnn_1N"/>
    <property type="match status" value="1"/>
</dbReference>
<feature type="domain" description="Pericentrin/AKAP-450 centrosomal targeting" evidence="9">
    <location>
        <begin position="1110"/>
        <end position="1184"/>
    </location>
</feature>
<name>B6K1Y4_SCHJY</name>
<organism evidence="10 12">
    <name type="scientific">Schizosaccharomyces japonicus (strain yFS275 / FY16936)</name>
    <name type="common">Fission yeast</name>
    <dbReference type="NCBI Taxonomy" id="402676"/>
    <lineage>
        <taxon>Eukaryota</taxon>
        <taxon>Fungi</taxon>
        <taxon>Dikarya</taxon>
        <taxon>Ascomycota</taxon>
        <taxon>Taphrinomycotina</taxon>
        <taxon>Schizosaccharomycetes</taxon>
        <taxon>Schizosaccharomycetales</taxon>
        <taxon>Schizosaccharomycetaceae</taxon>
        <taxon>Schizosaccharomyces</taxon>
    </lineage>
</organism>
<dbReference type="OrthoDB" id="10255000at2759"/>
<dbReference type="GO" id="GO:0005737">
    <property type="term" value="C:cytoplasm"/>
    <property type="evidence" value="ECO:0007669"/>
    <property type="project" value="UniProtKB-ARBA"/>
</dbReference>
<evidence type="ECO:0000256" key="2">
    <source>
        <dbReference type="ARBA" id="ARBA00022490"/>
    </source>
</evidence>
<keyword evidence="3" id="KW-0597">Phosphoprotein</keyword>
<dbReference type="GeneID" id="7050221"/>
<feature type="domain" description="Centrosomin N-terminal motif 1" evidence="8">
    <location>
        <begin position="148"/>
        <end position="219"/>
    </location>
</feature>
<keyword evidence="2" id="KW-0963">Cytoplasm</keyword>
<dbReference type="InterPro" id="IPR012943">
    <property type="entry name" value="Cnn_1N"/>
</dbReference>
<accession>B6K1Y4</accession>
<protein>
    <submittedName>
        <fullName evidence="10">Pentrin Pcp1</fullName>
    </submittedName>
</protein>
<proteinExistence type="predicted"/>
<dbReference type="PANTHER" id="PTHR47357:SF1">
    <property type="entry name" value="SPINDLE POLE BODY COMPONENT 110"/>
    <property type="match status" value="1"/>
</dbReference>
<comment type="subcellular location">
    <subcellularLocation>
        <location evidence="1">Cytoplasm</location>
        <location evidence="1">Cytoskeleton</location>
        <location evidence="1">Microtubule organizing center</location>
    </subcellularLocation>
</comment>
<keyword evidence="12" id="KW-1185">Reference proteome</keyword>
<dbReference type="PANTHER" id="PTHR47357">
    <property type="entry name" value="COP1-INTERACTIVE PROTEIN 1"/>
    <property type="match status" value="1"/>
</dbReference>
<evidence type="ECO:0000256" key="6">
    <source>
        <dbReference type="SAM" id="Coils"/>
    </source>
</evidence>
<gene>
    <name evidence="11" type="primary">pcp1</name>
    <name evidence="10" type="ORF">SJAG_02246</name>
</gene>
<dbReference type="SUPFAM" id="SSF57997">
    <property type="entry name" value="Tropomyosin"/>
    <property type="match status" value="1"/>
</dbReference>
<sequence length="1205" mass="140166">MPAELRSFRNDNETIDPLERSNLSLASLEQSFAPNPSNVHQDFNSKFALSSTPVSHPTASTPHNKREFTPLLASASTLTRPSLHNATEGLTFDNHESTFGVHDSRTSDVLSLGARDATIMNHSKIEQEIIAPPAPNCEDEPPAGNALTLREQEEEMNALKKDNWGLKFKIHFLEQRLQTLAPDNIKNVLKENVELRVEFTKLQIEHKKQKQELDTLKKEGSKPVQEVTHNSFFIHRQQELEDEIQRLTDENEQLRKHETSAYGKAADHEYEMNQMQNRIDELEEELDVAQGILDEKDEEIQTLKDHTQDVTKEDDSHLHEEIEEWKGKYLDLQHEHAQLEHELEDVRSELNDAKGKLSSSCSESEKQLLQSELSSAKHELDEVNSRCQDLESELRQQKQEMEKANVSLNDELNNLMREVESHKRTSRQLTDKVDELQNENSSLKSMSHTMNNQIELLRVQLTNSEKTNEQLKAELEEVGKRNNLELYDRINVLSKQLSQEKATTSEKAVALQELVDKASALKEKLEKATSERDDAQQQVSSLQKELRTQRLNLESTVQRLNNMNLDKEKVEKAVSKGETNLVKDQRRIIESLQKDLNDSRTNTLDCQKRLDECQRELHSAQRKIQALEQEKELLKIQSAKDDENAFNGNKEALQSLTQQLHQTKMELNDLEDELMVSEKQRDDALVLKEQLQQKLDEKREEKLRLESKVTDLESEVVELKGLLRIRDANLNTLKQKFSKISDEALPVDKKSTQVDELREKISQISKELAQQRTNAENLELENGRLTNRIAVLDRQIDGLKNKSKEVCSRLAALVESGEKTEDLDIVCLLIERYLRTKGNKIRTLELDLEDKERICKDLERRRLSLEKRISQKSSQPLQNSMDQNKLLSSSNKEELESKLQAADKKLRMLSMEHESLIKDFEKLTAERIDLKAILSENEIRLRSLQSETQDLQATQTQLKSELQRERKEKQTMEKVFNEERERITSLSDKLIKQKQLLREELNKRTQDLWTLEERMQQTHSETTSRAHSVSRLQRNIEELKVTLSSRQGKIERLEGALDTKEQRLRALAHKLSDFKQRWRDCRTEYKRELEARHKEELQSLVKNTKYLQAKISRERMFRIDLIFAKKFILTQITGYESCNKVNLRMLQKIGISPDLETEKKQISLRSVILLVCFIQRLRLLSRKWAVQYALREPLRQALAQKRADH</sequence>
<evidence type="ECO:0000256" key="3">
    <source>
        <dbReference type="ARBA" id="ARBA00022553"/>
    </source>
</evidence>
<keyword evidence="5" id="KW-0206">Cytoskeleton</keyword>
<feature type="coiled-coil region" evidence="6">
    <location>
        <begin position="508"/>
        <end position="722"/>
    </location>
</feature>
<dbReference type="Gene3D" id="1.20.5.1160">
    <property type="entry name" value="Vasodilator-stimulated phosphoprotein"/>
    <property type="match status" value="1"/>
</dbReference>
<dbReference type="AlphaFoldDB" id="B6K1Y4"/>
<dbReference type="InterPro" id="IPR019528">
    <property type="entry name" value="PACT_domain"/>
</dbReference>
<dbReference type="Pfam" id="PF10495">
    <property type="entry name" value="PACT_coil_coil"/>
    <property type="match status" value="1"/>
</dbReference>